<dbReference type="InterPro" id="IPR001849">
    <property type="entry name" value="PH_domain"/>
</dbReference>
<dbReference type="Pfam" id="PF00169">
    <property type="entry name" value="PH"/>
    <property type="match status" value="1"/>
</dbReference>
<dbReference type="Proteomes" id="UP000023152">
    <property type="component" value="Unassembled WGS sequence"/>
</dbReference>
<feature type="domain" description="PH" evidence="1">
    <location>
        <begin position="9"/>
        <end position="148"/>
    </location>
</feature>
<accession>X6LWY8</accession>
<proteinExistence type="predicted"/>
<reference evidence="2 3" key="1">
    <citation type="journal article" date="2013" name="Curr. Biol.">
        <title>The Genome of the Foraminiferan Reticulomyxa filosa.</title>
        <authorList>
            <person name="Glockner G."/>
            <person name="Hulsmann N."/>
            <person name="Schleicher M."/>
            <person name="Noegel A.A."/>
            <person name="Eichinger L."/>
            <person name="Gallinger C."/>
            <person name="Pawlowski J."/>
            <person name="Sierra R."/>
            <person name="Euteneuer U."/>
            <person name="Pillet L."/>
            <person name="Moustafa A."/>
            <person name="Platzer M."/>
            <person name="Groth M."/>
            <person name="Szafranski K."/>
            <person name="Schliwa M."/>
        </authorList>
    </citation>
    <scope>NUCLEOTIDE SEQUENCE [LARGE SCALE GENOMIC DNA]</scope>
</reference>
<organism evidence="2 3">
    <name type="scientific">Reticulomyxa filosa</name>
    <dbReference type="NCBI Taxonomy" id="46433"/>
    <lineage>
        <taxon>Eukaryota</taxon>
        <taxon>Sar</taxon>
        <taxon>Rhizaria</taxon>
        <taxon>Retaria</taxon>
        <taxon>Foraminifera</taxon>
        <taxon>Monothalamids</taxon>
        <taxon>Reticulomyxidae</taxon>
        <taxon>Reticulomyxa</taxon>
    </lineage>
</organism>
<dbReference type="InterPro" id="IPR011993">
    <property type="entry name" value="PH-like_dom_sf"/>
</dbReference>
<comment type="caution">
    <text evidence="2">The sequence shown here is derived from an EMBL/GenBank/DDBJ whole genome shotgun (WGS) entry which is preliminary data.</text>
</comment>
<dbReference type="EMBL" id="ASPP01027151">
    <property type="protein sequence ID" value="ETO06428.1"/>
    <property type="molecule type" value="Genomic_DNA"/>
</dbReference>
<protein>
    <recommendedName>
        <fullName evidence="1">PH domain-containing protein</fullName>
    </recommendedName>
</protein>
<sequence length="223" mass="26285">MSTKASSLKLTFQGILEKKSKEEDVCLQIMNVFFLYVQWEERYCIIKSGVFCYFRTQEKLNIFLEMTCKQKHLNELREQLKEALKTHQPRGFIKLLNGKGDVVSYVQTQNELLVFHITHVKSQRTFMLRCHNLEAFDQWIDIFKQMNIPISTYPSNNVLEPQCKVSTTPTIESNNNDNVDASHINVKIINETRLETLTKKIEEIRKEDDEWLKNSSKLFTLEE</sequence>
<dbReference type="Gene3D" id="2.30.29.30">
    <property type="entry name" value="Pleckstrin-homology domain (PH domain)/Phosphotyrosine-binding domain (PTB)"/>
    <property type="match status" value="1"/>
</dbReference>
<name>X6LWY8_RETFI</name>
<dbReference type="PROSITE" id="PS50003">
    <property type="entry name" value="PH_DOMAIN"/>
    <property type="match status" value="1"/>
</dbReference>
<evidence type="ECO:0000313" key="2">
    <source>
        <dbReference type="EMBL" id="ETO06428.1"/>
    </source>
</evidence>
<dbReference type="AlphaFoldDB" id="X6LWY8"/>
<gene>
    <name evidence="2" type="ORF">RFI_30967</name>
</gene>
<evidence type="ECO:0000313" key="3">
    <source>
        <dbReference type="Proteomes" id="UP000023152"/>
    </source>
</evidence>
<dbReference type="SUPFAM" id="SSF50729">
    <property type="entry name" value="PH domain-like"/>
    <property type="match status" value="1"/>
</dbReference>
<evidence type="ECO:0000259" key="1">
    <source>
        <dbReference type="PROSITE" id="PS50003"/>
    </source>
</evidence>
<keyword evidence="3" id="KW-1185">Reference proteome</keyword>